<evidence type="ECO:0000313" key="7">
    <source>
        <dbReference type="EMBL" id="KAB8041073.1"/>
    </source>
</evidence>
<feature type="transmembrane region" description="Helical" evidence="6">
    <location>
        <begin position="397"/>
        <end position="416"/>
    </location>
</feature>
<dbReference type="GO" id="GO:0015920">
    <property type="term" value="P:lipopolysaccharide transport"/>
    <property type="evidence" value="ECO:0007669"/>
    <property type="project" value="TreeGrafter"/>
</dbReference>
<dbReference type="Pfam" id="PF03739">
    <property type="entry name" value="LptF_LptG"/>
    <property type="match status" value="1"/>
</dbReference>
<proteinExistence type="predicted"/>
<keyword evidence="8" id="KW-1185">Reference proteome</keyword>
<dbReference type="AlphaFoldDB" id="A0A6N6VX41"/>
<keyword evidence="5 6" id="KW-0472">Membrane</keyword>
<feature type="transmembrane region" description="Helical" evidence="6">
    <location>
        <begin position="102"/>
        <end position="124"/>
    </location>
</feature>
<feature type="transmembrane region" description="Helical" evidence="6">
    <location>
        <begin position="12"/>
        <end position="33"/>
    </location>
</feature>
<dbReference type="PANTHER" id="PTHR33529">
    <property type="entry name" value="SLR0882 PROTEIN-RELATED"/>
    <property type="match status" value="1"/>
</dbReference>
<keyword evidence="4 6" id="KW-1133">Transmembrane helix</keyword>
<evidence type="ECO:0000256" key="5">
    <source>
        <dbReference type="ARBA" id="ARBA00023136"/>
    </source>
</evidence>
<dbReference type="InterPro" id="IPR005495">
    <property type="entry name" value="LptG/LptF_permease"/>
</dbReference>
<name>A0A6N6VX41_9BACT</name>
<evidence type="ECO:0000256" key="3">
    <source>
        <dbReference type="ARBA" id="ARBA00022692"/>
    </source>
</evidence>
<dbReference type="PANTHER" id="PTHR33529:SF6">
    <property type="entry name" value="YJGP_YJGQ FAMILY PERMEASE"/>
    <property type="match status" value="1"/>
</dbReference>
<feature type="transmembrane region" description="Helical" evidence="6">
    <location>
        <begin position="368"/>
        <end position="391"/>
    </location>
</feature>
<feature type="transmembrane region" description="Helical" evidence="6">
    <location>
        <begin position="53"/>
        <end position="81"/>
    </location>
</feature>
<gene>
    <name evidence="7" type="ORF">GCL60_03805</name>
</gene>
<comment type="caution">
    <text evidence="7">The sequence shown here is derived from an EMBL/GenBank/DDBJ whole genome shotgun (WGS) entry which is preliminary data.</text>
</comment>
<reference evidence="7 8" key="1">
    <citation type="submission" date="2019-10" db="EMBL/GenBank/DDBJ databases">
        <title>New species of Slilvanegrellaceae.</title>
        <authorList>
            <person name="Pitt A."/>
            <person name="Hahn M.W."/>
        </authorList>
    </citation>
    <scope>NUCLEOTIDE SEQUENCE [LARGE SCALE GENOMIC DNA]</scope>
    <source>
        <strain evidence="7 8">SP-Ram-0.45-NSY-1</strain>
    </source>
</reference>
<evidence type="ECO:0000256" key="6">
    <source>
        <dbReference type="SAM" id="Phobius"/>
    </source>
</evidence>
<protein>
    <submittedName>
        <fullName evidence="7">LptF/LptG family permease</fullName>
    </submittedName>
</protein>
<evidence type="ECO:0000313" key="8">
    <source>
        <dbReference type="Proteomes" id="UP000437748"/>
    </source>
</evidence>
<dbReference type="OrthoDB" id="5290007at2"/>
<feature type="transmembrane region" description="Helical" evidence="6">
    <location>
        <begin position="333"/>
        <end position="356"/>
    </location>
</feature>
<evidence type="ECO:0000256" key="4">
    <source>
        <dbReference type="ARBA" id="ARBA00022989"/>
    </source>
</evidence>
<evidence type="ECO:0000256" key="2">
    <source>
        <dbReference type="ARBA" id="ARBA00022475"/>
    </source>
</evidence>
<sequence>MAILHKLDRLIANEIITLTFVITASLSSIMIMAKIPRYAQLLFSAPDTGTTFLMLLLMILPSIIKFTVPISLLISASLVTIRMAADRELEAWMASGVSILRLSAMPSFIGLIVMLISLFSALIFEPYSNKQFEKFRWVQSRKAVEELIKDSLREKSFNKSNVLDSDRVNILLYMQDISKDRSEFKNVFLAAKTSNEKYYSAIVSSAGSLKKKLNAGFPDYIFSLNKGTAYSIKQSDKSISYYLKENLETFQLQKKDMKRNEFLSYPNLSDFTITYFSEMNISLVNTLKNKFKGDMNFTENTNQLYPIAYFEMLDKEKEKNPEWSKDTKIIEKLIFIFKQISVPISTIFLPIIGICLGIQDPRRKQFGVYLGIGIVVFVLYASISICQQLALSFVLPPFLMLFITPIALIIIIALLLRWRLRHPPSTGFIAFVRDDLLKIKIFSKKG</sequence>
<evidence type="ECO:0000256" key="1">
    <source>
        <dbReference type="ARBA" id="ARBA00004651"/>
    </source>
</evidence>
<organism evidence="7 8">
    <name type="scientific">Silvanigrella paludirubra</name>
    <dbReference type="NCBI Taxonomy" id="2499159"/>
    <lineage>
        <taxon>Bacteria</taxon>
        <taxon>Pseudomonadati</taxon>
        <taxon>Bdellovibrionota</taxon>
        <taxon>Oligoflexia</taxon>
        <taxon>Silvanigrellales</taxon>
        <taxon>Silvanigrellaceae</taxon>
        <taxon>Silvanigrella</taxon>
    </lineage>
</organism>
<dbReference type="Proteomes" id="UP000437748">
    <property type="component" value="Unassembled WGS sequence"/>
</dbReference>
<comment type="subcellular location">
    <subcellularLocation>
        <location evidence="1">Cell membrane</location>
        <topology evidence="1">Multi-pass membrane protein</topology>
    </subcellularLocation>
</comment>
<accession>A0A6N6VX41</accession>
<dbReference type="RefSeq" id="WP_153418596.1">
    <property type="nucleotide sequence ID" value="NZ_WFLM01000001.1"/>
</dbReference>
<dbReference type="EMBL" id="WFLM01000001">
    <property type="protein sequence ID" value="KAB8041073.1"/>
    <property type="molecule type" value="Genomic_DNA"/>
</dbReference>
<dbReference type="GO" id="GO:0043190">
    <property type="term" value="C:ATP-binding cassette (ABC) transporter complex"/>
    <property type="evidence" value="ECO:0007669"/>
    <property type="project" value="TreeGrafter"/>
</dbReference>
<keyword evidence="2" id="KW-1003">Cell membrane</keyword>
<keyword evidence="3 6" id="KW-0812">Transmembrane</keyword>